<organism evidence="2 3">
    <name type="scientific">Fibrella rubiginis</name>
    <dbReference type="NCBI Taxonomy" id="2817060"/>
    <lineage>
        <taxon>Bacteria</taxon>
        <taxon>Pseudomonadati</taxon>
        <taxon>Bacteroidota</taxon>
        <taxon>Cytophagia</taxon>
        <taxon>Cytophagales</taxon>
        <taxon>Spirosomataceae</taxon>
        <taxon>Fibrella</taxon>
    </lineage>
</organism>
<proteinExistence type="predicted"/>
<evidence type="ECO:0000313" key="2">
    <source>
        <dbReference type="EMBL" id="MBO0939258.1"/>
    </source>
</evidence>
<evidence type="ECO:0000256" key="1">
    <source>
        <dbReference type="SAM" id="SignalP"/>
    </source>
</evidence>
<dbReference type="NCBIfam" id="TIGR03780">
    <property type="entry name" value="Bac_Flav_CT_N"/>
    <property type="match status" value="1"/>
</dbReference>
<name>A0A939GMR1_9BACT</name>
<feature type="signal peptide" evidence="1">
    <location>
        <begin position="1"/>
        <end position="19"/>
    </location>
</feature>
<dbReference type="EMBL" id="JAFMYV010000013">
    <property type="protein sequence ID" value="MBO0939258.1"/>
    <property type="molecule type" value="Genomic_DNA"/>
</dbReference>
<feature type="chain" id="PRO_5037165877" evidence="1">
    <location>
        <begin position="20"/>
        <end position="391"/>
    </location>
</feature>
<dbReference type="Pfam" id="PF13595">
    <property type="entry name" value="DUF4138"/>
    <property type="match status" value="1"/>
</dbReference>
<comment type="caution">
    <text evidence="2">The sequence shown here is derived from an EMBL/GenBank/DDBJ whole genome shotgun (WGS) entry which is preliminary data.</text>
</comment>
<dbReference type="RefSeq" id="WP_207366788.1">
    <property type="nucleotide sequence ID" value="NZ_JAFMYV010000013.1"/>
</dbReference>
<dbReference type="InterPro" id="IPR022298">
    <property type="entry name" value="Conjug_transposon_TraN"/>
</dbReference>
<sequence>MTRFILLYFLAFSAWTAHAQSVKATKATRAFSSLGKPVRTKTPLYAAIQPLAVKGISSSVPSIPSAVTTPMVVQTSSKQRDEKTLNPANPTVNVANPALVGSIRTKPYLLPIDRAAVKGSYPLGISDRKTTHIIFPARIQEFDAGTDYVLAQIPETVRNVLRIKANPKATAFCRADSGRETNMTVMTEDGGFYSFLVRYQDEPEVLNINMANNLSADEYTSRTLGINRATTITLTASATATNGTPPVSDLLYQCQRIADRKAFIRNIGASTMRISNLLTGIYVADKVMYMQFTIRNDSQIDYEVDFVKFYVRDKDVLKRMAAQEVELKPHAHYPESFTLLRAKAERTVVYALPLTTITEDKIIDVELYEKNGGRHMRYQIEADVVLLAKPL</sequence>
<dbReference type="AlphaFoldDB" id="A0A939GMR1"/>
<protein>
    <submittedName>
        <fullName evidence="2">Conjugative transposon protein TraN</fullName>
    </submittedName>
</protein>
<keyword evidence="1" id="KW-0732">Signal</keyword>
<accession>A0A939GMR1</accession>
<dbReference type="Proteomes" id="UP000664034">
    <property type="component" value="Unassembled WGS sequence"/>
</dbReference>
<keyword evidence="3" id="KW-1185">Reference proteome</keyword>
<gene>
    <name evidence="2" type="primary">traN</name>
    <name evidence="2" type="ORF">J2I47_22080</name>
</gene>
<reference evidence="2" key="1">
    <citation type="submission" date="2021-03" db="EMBL/GenBank/DDBJ databases">
        <title>Fibrella sp. HMF5335 genome sequencing and assembly.</title>
        <authorList>
            <person name="Kang H."/>
            <person name="Kim H."/>
            <person name="Bae S."/>
            <person name="Joh K."/>
        </authorList>
    </citation>
    <scope>NUCLEOTIDE SEQUENCE</scope>
    <source>
        <strain evidence="2">HMF5335</strain>
    </source>
</reference>
<evidence type="ECO:0000313" key="3">
    <source>
        <dbReference type="Proteomes" id="UP000664034"/>
    </source>
</evidence>